<dbReference type="EMBL" id="SSUX01000014">
    <property type="protein sequence ID" value="THJ42020.1"/>
    <property type="molecule type" value="Genomic_DNA"/>
</dbReference>
<dbReference type="Proteomes" id="UP000309618">
    <property type="component" value="Unassembled WGS sequence"/>
</dbReference>
<reference evidence="1 2" key="1">
    <citation type="submission" date="2019-04" db="EMBL/GenBank/DDBJ databases">
        <title>Comparative genomics of Aeromonas veronii strains pathogenic to fish.</title>
        <authorList>
            <person name="Cascarano M.C."/>
            <person name="Smyrli M."/>
            <person name="Katharios P."/>
        </authorList>
    </citation>
    <scope>NUCLEOTIDE SEQUENCE [LARGE SCALE GENOMIC DNA]</scope>
    <source>
        <strain evidence="1 2">XU1</strain>
    </source>
</reference>
<proteinExistence type="predicted"/>
<dbReference type="AlphaFoldDB" id="A0A1N6UZR0"/>
<evidence type="ECO:0000313" key="1">
    <source>
        <dbReference type="EMBL" id="THJ42020.1"/>
    </source>
</evidence>
<gene>
    <name evidence="1" type="ORF">E8Q35_17165</name>
</gene>
<comment type="caution">
    <text evidence="1">The sequence shown here is derived from an EMBL/GenBank/DDBJ whole genome shotgun (WGS) entry which is preliminary data.</text>
</comment>
<name>A0A1N6UZR0_AERVE</name>
<evidence type="ECO:0008006" key="3">
    <source>
        <dbReference type="Google" id="ProtNLM"/>
    </source>
</evidence>
<dbReference type="RefSeq" id="WP_005340030.1">
    <property type="nucleotide sequence ID" value="NZ_AP027933.1"/>
</dbReference>
<protein>
    <recommendedName>
        <fullName evidence="3">MSHA biogenesis protein MshF</fullName>
    </recommendedName>
</protein>
<organism evidence="1 2">
    <name type="scientific">Aeromonas veronii</name>
    <dbReference type="NCBI Taxonomy" id="654"/>
    <lineage>
        <taxon>Bacteria</taxon>
        <taxon>Pseudomonadati</taxon>
        <taxon>Pseudomonadota</taxon>
        <taxon>Gammaproteobacteria</taxon>
        <taxon>Aeromonadales</taxon>
        <taxon>Aeromonadaceae</taxon>
        <taxon>Aeromonas</taxon>
    </lineage>
</organism>
<evidence type="ECO:0000313" key="2">
    <source>
        <dbReference type="Proteomes" id="UP000309618"/>
    </source>
</evidence>
<accession>A0A1N6UZR0</accession>
<sequence length="153" mass="17547">MSRQTQQDDRWLTGYRRIAVIILLMVIVATLVRSYQGHREEAQQLTLTLLGEQFAERAQRLHGIWLDERRPQTLHVAGKGWQFDARGWPLGLVPLQSPSENCRQLWLALMGETKGGMPPLQVLARPDGSGCEMGWDGYWLVYQFSDGRVMKKP</sequence>